<keyword evidence="3" id="KW-0804">Transcription</keyword>
<dbReference type="SMART" id="SM00419">
    <property type="entry name" value="HTH_CRP"/>
    <property type="match status" value="1"/>
</dbReference>
<dbReference type="RefSeq" id="WP_002705496.1">
    <property type="nucleotide sequence ID" value="NZ_AAWS01000082.1"/>
</dbReference>
<dbReference type="SUPFAM" id="SSF51206">
    <property type="entry name" value="cAMP-binding domain-like"/>
    <property type="match status" value="1"/>
</dbReference>
<dbReference type="GO" id="GO:0005829">
    <property type="term" value="C:cytosol"/>
    <property type="evidence" value="ECO:0007669"/>
    <property type="project" value="TreeGrafter"/>
</dbReference>
<protein>
    <submittedName>
        <fullName evidence="6">Cyclic nucleotide-binding domain protein</fullName>
    </submittedName>
</protein>
<dbReference type="OrthoDB" id="9788438at2"/>
<dbReference type="InterPro" id="IPR018490">
    <property type="entry name" value="cNMP-bd_dom_sf"/>
</dbReference>
<keyword evidence="2" id="KW-0238">DNA-binding</keyword>
<feature type="domain" description="HTH crp-type" evidence="5">
    <location>
        <begin position="152"/>
        <end position="225"/>
    </location>
</feature>
<gene>
    <name evidence="6" type="ORF">M23134_02467</name>
</gene>
<dbReference type="PROSITE" id="PS51063">
    <property type="entry name" value="HTH_CRP_2"/>
    <property type="match status" value="1"/>
</dbReference>
<dbReference type="InterPro" id="IPR036388">
    <property type="entry name" value="WH-like_DNA-bd_sf"/>
</dbReference>
<dbReference type="Proteomes" id="UP000004095">
    <property type="component" value="Unassembled WGS sequence"/>
</dbReference>
<dbReference type="eggNOG" id="COG0664">
    <property type="taxonomic scope" value="Bacteria"/>
</dbReference>
<dbReference type="EMBL" id="AAWS01000082">
    <property type="protein sequence ID" value="EAY24091.1"/>
    <property type="molecule type" value="Genomic_DNA"/>
</dbReference>
<dbReference type="PANTHER" id="PTHR24567">
    <property type="entry name" value="CRP FAMILY TRANSCRIPTIONAL REGULATORY PROTEIN"/>
    <property type="match status" value="1"/>
</dbReference>
<dbReference type="InterPro" id="IPR036390">
    <property type="entry name" value="WH_DNA-bd_sf"/>
</dbReference>
<evidence type="ECO:0000259" key="5">
    <source>
        <dbReference type="PROSITE" id="PS51063"/>
    </source>
</evidence>
<dbReference type="PROSITE" id="PS50042">
    <property type="entry name" value="CNMP_BINDING_3"/>
    <property type="match status" value="1"/>
</dbReference>
<feature type="domain" description="Cyclic nucleotide-binding" evidence="4">
    <location>
        <begin position="15"/>
        <end position="138"/>
    </location>
</feature>
<evidence type="ECO:0000256" key="3">
    <source>
        <dbReference type="ARBA" id="ARBA00023163"/>
    </source>
</evidence>
<dbReference type="InterPro" id="IPR012318">
    <property type="entry name" value="HTH_CRP"/>
</dbReference>
<dbReference type="CDD" id="cd00038">
    <property type="entry name" value="CAP_ED"/>
    <property type="match status" value="1"/>
</dbReference>
<dbReference type="Pfam" id="PF13545">
    <property type="entry name" value="HTH_Crp_2"/>
    <property type="match status" value="1"/>
</dbReference>
<evidence type="ECO:0000259" key="4">
    <source>
        <dbReference type="PROSITE" id="PS50042"/>
    </source>
</evidence>
<dbReference type="SUPFAM" id="SSF46785">
    <property type="entry name" value="Winged helix' DNA-binding domain"/>
    <property type="match status" value="1"/>
</dbReference>
<proteinExistence type="predicted"/>
<dbReference type="SMART" id="SM00100">
    <property type="entry name" value="cNMP"/>
    <property type="match status" value="1"/>
</dbReference>
<reference evidence="6 7" key="1">
    <citation type="submission" date="2007-01" db="EMBL/GenBank/DDBJ databases">
        <authorList>
            <person name="Haygood M."/>
            <person name="Podell S."/>
            <person name="Anderson C."/>
            <person name="Hopkinson B."/>
            <person name="Roe K."/>
            <person name="Barbeau K."/>
            <person name="Gaasterland T."/>
            <person name="Ferriera S."/>
            <person name="Johnson J."/>
            <person name="Kravitz S."/>
            <person name="Beeson K."/>
            <person name="Sutton G."/>
            <person name="Rogers Y.-H."/>
            <person name="Friedman R."/>
            <person name="Frazier M."/>
            <person name="Venter J.C."/>
        </authorList>
    </citation>
    <scope>NUCLEOTIDE SEQUENCE [LARGE SCALE GENOMIC DNA]</scope>
    <source>
        <strain evidence="6 7">ATCC 23134</strain>
    </source>
</reference>
<dbReference type="GO" id="GO:0003700">
    <property type="term" value="F:DNA-binding transcription factor activity"/>
    <property type="evidence" value="ECO:0007669"/>
    <property type="project" value="TreeGrafter"/>
</dbReference>
<name>A1ZZT0_MICM2</name>
<keyword evidence="1" id="KW-0805">Transcription regulation</keyword>
<dbReference type="InterPro" id="IPR000595">
    <property type="entry name" value="cNMP-bd_dom"/>
</dbReference>
<dbReference type="PANTHER" id="PTHR24567:SF26">
    <property type="entry name" value="REGULATORY PROTEIN YEIL"/>
    <property type="match status" value="1"/>
</dbReference>
<dbReference type="Pfam" id="PF00027">
    <property type="entry name" value="cNMP_binding"/>
    <property type="match status" value="1"/>
</dbReference>
<dbReference type="Gene3D" id="1.10.10.10">
    <property type="entry name" value="Winged helix-like DNA-binding domain superfamily/Winged helix DNA-binding domain"/>
    <property type="match status" value="1"/>
</dbReference>
<keyword evidence="7" id="KW-1185">Reference proteome</keyword>
<dbReference type="InterPro" id="IPR014710">
    <property type="entry name" value="RmlC-like_jellyroll"/>
</dbReference>
<comment type="caution">
    <text evidence="6">The sequence shown here is derived from an EMBL/GenBank/DDBJ whole genome shotgun (WGS) entry which is preliminary data.</text>
</comment>
<evidence type="ECO:0000313" key="7">
    <source>
        <dbReference type="Proteomes" id="UP000004095"/>
    </source>
</evidence>
<evidence type="ECO:0000256" key="1">
    <source>
        <dbReference type="ARBA" id="ARBA00023015"/>
    </source>
</evidence>
<dbReference type="InterPro" id="IPR050397">
    <property type="entry name" value="Env_Response_Regulators"/>
</dbReference>
<accession>A1ZZT0</accession>
<dbReference type="AlphaFoldDB" id="A1ZZT0"/>
<evidence type="ECO:0000313" key="6">
    <source>
        <dbReference type="EMBL" id="EAY24091.1"/>
    </source>
</evidence>
<evidence type="ECO:0000256" key="2">
    <source>
        <dbReference type="ARBA" id="ARBA00023125"/>
    </source>
</evidence>
<dbReference type="GO" id="GO:0003677">
    <property type="term" value="F:DNA binding"/>
    <property type="evidence" value="ECO:0007669"/>
    <property type="project" value="UniProtKB-KW"/>
</dbReference>
<sequence>MQQDVKYWYLRNHQIFSQITDDKYQELCVWVGFKKAIKNEDIFFTHEPVKRIYFLKKGMLKIISQDADGNEVTKDIIQKGDIFGEIALDEAPDGETSEYAKVITDEAVMCTFTLENFEKVLTKNPSISLKFTKKVGNKLKTLENRYNHLIFKDVRTRVIHFLKKFVQDNGEAQGKLWSTRNYLTHQDIAHLTGSTRQTVTSILNQLKKENRLIYSRNEIVIPDLEGLK</sequence>
<organism evidence="6 7">
    <name type="scientific">Microscilla marina ATCC 23134</name>
    <dbReference type="NCBI Taxonomy" id="313606"/>
    <lineage>
        <taxon>Bacteria</taxon>
        <taxon>Pseudomonadati</taxon>
        <taxon>Bacteroidota</taxon>
        <taxon>Cytophagia</taxon>
        <taxon>Cytophagales</taxon>
        <taxon>Microscillaceae</taxon>
        <taxon>Microscilla</taxon>
    </lineage>
</organism>
<dbReference type="Gene3D" id="2.60.120.10">
    <property type="entry name" value="Jelly Rolls"/>
    <property type="match status" value="1"/>
</dbReference>